<dbReference type="InterPro" id="IPR036061">
    <property type="entry name" value="CheW-like_dom_sf"/>
</dbReference>
<feature type="domain" description="CheW-like" evidence="1">
    <location>
        <begin position="17"/>
        <end position="157"/>
    </location>
</feature>
<dbReference type="InterPro" id="IPR002545">
    <property type="entry name" value="CheW-lke_dom"/>
</dbReference>
<dbReference type="GO" id="GO:0007165">
    <property type="term" value="P:signal transduction"/>
    <property type="evidence" value="ECO:0007669"/>
    <property type="project" value="InterPro"/>
</dbReference>
<dbReference type="Gene3D" id="2.30.30.40">
    <property type="entry name" value="SH3 Domains"/>
    <property type="match status" value="1"/>
</dbReference>
<dbReference type="Pfam" id="PF01584">
    <property type="entry name" value="CheW"/>
    <property type="match status" value="1"/>
</dbReference>
<dbReference type="PANTHER" id="PTHR22617">
    <property type="entry name" value="CHEMOTAXIS SENSOR HISTIDINE KINASE-RELATED"/>
    <property type="match status" value="1"/>
</dbReference>
<accession>A0A6I6DHY2</accession>
<protein>
    <submittedName>
        <fullName evidence="2">Positive regulator of CheA protein activity (CheW)</fullName>
    </submittedName>
</protein>
<dbReference type="SUPFAM" id="SSF50341">
    <property type="entry name" value="CheW-like"/>
    <property type="match status" value="1"/>
</dbReference>
<dbReference type="Proteomes" id="UP000426444">
    <property type="component" value="Chromosome"/>
</dbReference>
<dbReference type="RefSeq" id="WP_243140226.1">
    <property type="nucleotide sequence ID" value="NZ_CP046457.1"/>
</dbReference>
<dbReference type="AlphaFoldDB" id="A0A6I6DHY2"/>
<evidence type="ECO:0000313" key="2">
    <source>
        <dbReference type="EMBL" id="QGT99189.1"/>
    </source>
</evidence>
<name>A0A6I6DHY2_9FIRM</name>
<dbReference type="SMART" id="SM00260">
    <property type="entry name" value="CheW"/>
    <property type="match status" value="1"/>
</dbReference>
<reference evidence="3" key="1">
    <citation type="journal article" date="2019" name="Microbiology">
        <title>Complete Genome Sequence of an Uncultured Bacterium of the Candidate Phylum Bipolaricaulota.</title>
        <authorList>
            <person name="Kadnikov V.V."/>
            <person name="Mardanov A.V."/>
            <person name="Beletsky A.V."/>
            <person name="Frank Y.A."/>
            <person name="Karnachuk O.V."/>
            <person name="Ravin N.V."/>
        </authorList>
    </citation>
    <scope>NUCLEOTIDE SEQUENCE [LARGE SCALE GENOMIC DNA]</scope>
</reference>
<keyword evidence="3" id="KW-1185">Reference proteome</keyword>
<dbReference type="PROSITE" id="PS50851">
    <property type="entry name" value="CHEW"/>
    <property type="match status" value="1"/>
</dbReference>
<dbReference type="CDD" id="cd00732">
    <property type="entry name" value="CheW"/>
    <property type="match status" value="1"/>
</dbReference>
<gene>
    <name evidence="2" type="ORF">SYNTR_0596</name>
</gene>
<evidence type="ECO:0000313" key="3">
    <source>
        <dbReference type="Proteomes" id="UP000426444"/>
    </source>
</evidence>
<dbReference type="Gene3D" id="2.40.50.180">
    <property type="entry name" value="CheA-289, Domain 4"/>
    <property type="match status" value="1"/>
</dbReference>
<dbReference type="GO" id="GO:0005829">
    <property type="term" value="C:cytosol"/>
    <property type="evidence" value="ECO:0007669"/>
    <property type="project" value="TreeGrafter"/>
</dbReference>
<dbReference type="PANTHER" id="PTHR22617:SF23">
    <property type="entry name" value="CHEMOTAXIS PROTEIN CHEW"/>
    <property type="match status" value="1"/>
</dbReference>
<organism evidence="2 3">
    <name type="scientific">Candidatus Syntrophocurvum alkaliphilum</name>
    <dbReference type="NCBI Taxonomy" id="2293317"/>
    <lineage>
        <taxon>Bacteria</taxon>
        <taxon>Bacillati</taxon>
        <taxon>Bacillota</taxon>
        <taxon>Clostridia</taxon>
        <taxon>Eubacteriales</taxon>
        <taxon>Syntrophomonadaceae</taxon>
        <taxon>Candidatus Syntrophocurvum</taxon>
    </lineage>
</organism>
<dbReference type="EMBL" id="CP046457">
    <property type="protein sequence ID" value="QGT99189.1"/>
    <property type="molecule type" value="Genomic_DNA"/>
</dbReference>
<evidence type="ECO:0000259" key="1">
    <source>
        <dbReference type="PROSITE" id="PS50851"/>
    </source>
</evidence>
<sequence>MESVNINKEDLNSFEDELQVVAFNLGEEEYAVNILYVLEINRLLNITRVPRSNRIVEGVMNLRGNIIPIINLYKKFDIESKGNEEEKRIIVFNYDGVKIGIIVDGVSEVLRLNKENIEETTKVYNSMNAETIEGVAHIGDRLIILLDIEKVIEIDEK</sequence>
<dbReference type="InterPro" id="IPR039315">
    <property type="entry name" value="CheW"/>
</dbReference>
<proteinExistence type="predicted"/>
<dbReference type="KEGG" id="salq:SYNTR_0596"/>
<dbReference type="GO" id="GO:0006935">
    <property type="term" value="P:chemotaxis"/>
    <property type="evidence" value="ECO:0007669"/>
    <property type="project" value="InterPro"/>
</dbReference>